<keyword evidence="3" id="KW-1185">Reference proteome</keyword>
<feature type="transmembrane region" description="Helical" evidence="1">
    <location>
        <begin position="31"/>
        <end position="51"/>
    </location>
</feature>
<keyword evidence="1" id="KW-0472">Membrane</keyword>
<reference evidence="2" key="1">
    <citation type="journal article" date="2022" name="Plant J.">
        <title>Strategies of tolerance reflected in two North American maple genomes.</title>
        <authorList>
            <person name="McEvoy S.L."/>
            <person name="Sezen U.U."/>
            <person name="Trouern-Trend A."/>
            <person name="McMahon S.M."/>
            <person name="Schaberg P.G."/>
            <person name="Yang J."/>
            <person name="Wegrzyn J.L."/>
            <person name="Swenson N.G."/>
        </authorList>
    </citation>
    <scope>NUCLEOTIDE SEQUENCE</scope>
    <source>
        <strain evidence="2">NS2018</strain>
    </source>
</reference>
<keyword evidence="1" id="KW-0812">Transmembrane</keyword>
<gene>
    <name evidence="2" type="ORF">LWI29_020689</name>
</gene>
<sequence>MEKYFSLISLNQDSVTVVTIQPTPLSSDDFVTAHAFTTLISVHVVFSLSNFSQNIRKGERIFGRSLSCILLIF</sequence>
<evidence type="ECO:0000313" key="2">
    <source>
        <dbReference type="EMBL" id="KAK0604901.1"/>
    </source>
</evidence>
<reference evidence="2" key="2">
    <citation type="submission" date="2023-06" db="EMBL/GenBank/DDBJ databases">
        <authorList>
            <person name="Swenson N.G."/>
            <person name="Wegrzyn J.L."/>
            <person name="Mcevoy S.L."/>
        </authorList>
    </citation>
    <scope>NUCLEOTIDE SEQUENCE</scope>
    <source>
        <strain evidence="2">NS2018</strain>
        <tissue evidence="2">Leaf</tissue>
    </source>
</reference>
<proteinExistence type="predicted"/>
<keyword evidence="1" id="KW-1133">Transmembrane helix</keyword>
<dbReference type="Proteomes" id="UP001168877">
    <property type="component" value="Unassembled WGS sequence"/>
</dbReference>
<evidence type="ECO:0000256" key="1">
    <source>
        <dbReference type="SAM" id="Phobius"/>
    </source>
</evidence>
<evidence type="ECO:0000313" key="3">
    <source>
        <dbReference type="Proteomes" id="UP001168877"/>
    </source>
</evidence>
<organism evidence="2 3">
    <name type="scientific">Acer saccharum</name>
    <name type="common">Sugar maple</name>
    <dbReference type="NCBI Taxonomy" id="4024"/>
    <lineage>
        <taxon>Eukaryota</taxon>
        <taxon>Viridiplantae</taxon>
        <taxon>Streptophyta</taxon>
        <taxon>Embryophyta</taxon>
        <taxon>Tracheophyta</taxon>
        <taxon>Spermatophyta</taxon>
        <taxon>Magnoliopsida</taxon>
        <taxon>eudicotyledons</taxon>
        <taxon>Gunneridae</taxon>
        <taxon>Pentapetalae</taxon>
        <taxon>rosids</taxon>
        <taxon>malvids</taxon>
        <taxon>Sapindales</taxon>
        <taxon>Sapindaceae</taxon>
        <taxon>Hippocastanoideae</taxon>
        <taxon>Acereae</taxon>
        <taxon>Acer</taxon>
    </lineage>
</organism>
<comment type="caution">
    <text evidence="2">The sequence shown here is derived from an EMBL/GenBank/DDBJ whole genome shotgun (WGS) entry which is preliminary data.</text>
</comment>
<name>A0AA39W7C9_ACESA</name>
<protein>
    <submittedName>
        <fullName evidence="2">Uncharacterized protein</fullName>
    </submittedName>
</protein>
<accession>A0AA39W7C9</accession>
<dbReference type="EMBL" id="JAUESC010000002">
    <property type="protein sequence ID" value="KAK0604901.1"/>
    <property type="molecule type" value="Genomic_DNA"/>
</dbReference>
<dbReference type="AlphaFoldDB" id="A0AA39W7C9"/>